<reference evidence="3 4" key="1">
    <citation type="submission" date="2022-04" db="EMBL/GenBank/DDBJ databases">
        <title>Genome sequence of C. roseum typestrain.</title>
        <authorList>
            <person name="Poehlein A."/>
            <person name="Schoch T."/>
            <person name="Duerre P."/>
            <person name="Daniel R."/>
        </authorList>
    </citation>
    <scope>NUCLEOTIDE SEQUENCE [LARGE SCALE GENOMIC DNA]</scope>
    <source>
        <strain evidence="3 4">DSM 7320</strain>
    </source>
</reference>
<dbReference type="InterPro" id="IPR001789">
    <property type="entry name" value="Sig_transdc_resp-reg_receiver"/>
</dbReference>
<dbReference type="SUPFAM" id="SSF52172">
    <property type="entry name" value="CheY-like"/>
    <property type="match status" value="1"/>
</dbReference>
<organism evidence="3 4">
    <name type="scientific">Clostridium felsineum</name>
    <dbReference type="NCBI Taxonomy" id="36839"/>
    <lineage>
        <taxon>Bacteria</taxon>
        <taxon>Bacillati</taxon>
        <taxon>Bacillota</taxon>
        <taxon>Clostridia</taxon>
        <taxon>Eubacteriales</taxon>
        <taxon>Clostridiaceae</taxon>
        <taxon>Clostridium</taxon>
    </lineage>
</organism>
<dbReference type="Gene3D" id="3.40.50.2300">
    <property type="match status" value="1"/>
</dbReference>
<sequence length="254" mass="29926">MSKIKCVLLGDEIKNLGELKFILKEYDDIEIIGAAKNDYFAMEFMRKLEPQAVFFDINNYDSNCIDVAKEIKKIDSAIAVVFITAYDKYAVSAFEAKVLDYILKPFDDIRMRKTIERLKEYVSIMRPIENRVLELLNGFKKVSENYFLNKIPCENEGKIVLVDINDIYFCYIKNEKTYIKLNDNIYTTSNNLSEIEKKTRFFRAHRSYLVNVDKVFEIYSWFNGTYKLVMKDYTKSEVPVSRGNVRKLKEMINI</sequence>
<dbReference type="AlphaFoldDB" id="A0A1S8L0B0"/>
<dbReference type="Pfam" id="PF04397">
    <property type="entry name" value="LytTR"/>
    <property type="match status" value="1"/>
</dbReference>
<dbReference type="STRING" id="84029.CROST_36540"/>
<dbReference type="InterPro" id="IPR011006">
    <property type="entry name" value="CheY-like_superfamily"/>
</dbReference>
<comment type="function">
    <text evidence="2">May play the central regulatory role in sporulation. It may be an element of the effector pathway responsible for the activation of sporulation genes in response to nutritional stress. Spo0A may act in concert with spo0H (a sigma factor) to control the expression of some genes that are critical to the sporulation process.</text>
</comment>
<proteinExistence type="predicted"/>
<accession>A0A1S8L0B0</accession>
<dbReference type="KEGG" id="crw:CROST_021400"/>
<dbReference type="Gene3D" id="2.40.50.40">
    <property type="match status" value="1"/>
</dbReference>
<dbReference type="EMBL" id="CP096983">
    <property type="protein sequence ID" value="URZ11423.1"/>
    <property type="molecule type" value="Genomic_DNA"/>
</dbReference>
<evidence type="ECO:0000256" key="1">
    <source>
        <dbReference type="ARBA" id="ARBA00018672"/>
    </source>
</evidence>
<protein>
    <recommendedName>
        <fullName evidence="1">Stage 0 sporulation protein A homolog</fullName>
    </recommendedName>
</protein>
<dbReference type="InterPro" id="IPR007492">
    <property type="entry name" value="LytTR_DNA-bd_dom"/>
</dbReference>
<gene>
    <name evidence="3" type="primary">ypdB_1</name>
    <name evidence="3" type="ORF">CROST_021400</name>
</gene>
<evidence type="ECO:0000313" key="4">
    <source>
        <dbReference type="Proteomes" id="UP000190951"/>
    </source>
</evidence>
<name>A0A1S8L0B0_9CLOT</name>
<dbReference type="PANTHER" id="PTHR37299">
    <property type="entry name" value="TRANSCRIPTIONAL REGULATOR-RELATED"/>
    <property type="match status" value="1"/>
</dbReference>
<dbReference type="Proteomes" id="UP000190951">
    <property type="component" value="Chromosome"/>
</dbReference>
<dbReference type="PROSITE" id="PS50930">
    <property type="entry name" value="HTH_LYTTR"/>
    <property type="match status" value="1"/>
</dbReference>
<dbReference type="PANTHER" id="PTHR37299:SF1">
    <property type="entry name" value="STAGE 0 SPORULATION PROTEIN A HOMOLOG"/>
    <property type="match status" value="1"/>
</dbReference>
<dbReference type="InterPro" id="IPR046947">
    <property type="entry name" value="LytR-like"/>
</dbReference>
<keyword evidence="4" id="KW-1185">Reference proteome</keyword>
<dbReference type="Pfam" id="PF00072">
    <property type="entry name" value="Response_reg"/>
    <property type="match status" value="1"/>
</dbReference>
<dbReference type="PROSITE" id="PS50110">
    <property type="entry name" value="RESPONSE_REGULATORY"/>
    <property type="match status" value="1"/>
</dbReference>
<dbReference type="RefSeq" id="WP_077832744.1">
    <property type="nucleotide sequence ID" value="NZ_CP096983.1"/>
</dbReference>
<dbReference type="SMART" id="SM00448">
    <property type="entry name" value="REC"/>
    <property type="match status" value="1"/>
</dbReference>
<evidence type="ECO:0000313" key="3">
    <source>
        <dbReference type="EMBL" id="URZ11423.1"/>
    </source>
</evidence>
<dbReference type="GO" id="GO:0000156">
    <property type="term" value="F:phosphorelay response regulator activity"/>
    <property type="evidence" value="ECO:0007669"/>
    <property type="project" value="InterPro"/>
</dbReference>
<dbReference type="GO" id="GO:0003677">
    <property type="term" value="F:DNA binding"/>
    <property type="evidence" value="ECO:0007669"/>
    <property type="project" value="InterPro"/>
</dbReference>
<dbReference type="SMART" id="SM00850">
    <property type="entry name" value="LytTR"/>
    <property type="match status" value="1"/>
</dbReference>
<dbReference type="Gene3D" id="2.20.25.10">
    <property type="match status" value="1"/>
</dbReference>
<evidence type="ECO:0000256" key="2">
    <source>
        <dbReference type="ARBA" id="ARBA00024867"/>
    </source>
</evidence>